<keyword evidence="4" id="KW-0496">Mitochondrion</keyword>
<name>A0A085MUW8_9BILA</name>
<evidence type="ECO:0000313" key="10">
    <source>
        <dbReference type="EMBL" id="KFD61014.1"/>
    </source>
</evidence>
<organism evidence="10">
    <name type="scientific">Trichuris suis</name>
    <name type="common">pig whipworm</name>
    <dbReference type="NCBI Taxonomy" id="68888"/>
    <lineage>
        <taxon>Eukaryota</taxon>
        <taxon>Metazoa</taxon>
        <taxon>Ecdysozoa</taxon>
        <taxon>Nematoda</taxon>
        <taxon>Enoplea</taxon>
        <taxon>Dorylaimia</taxon>
        <taxon>Trichinellida</taxon>
        <taxon>Trichuridae</taxon>
        <taxon>Trichuris</taxon>
    </lineage>
</organism>
<dbReference type="SMART" id="SM01403">
    <property type="entry name" value="Ribosomal_S10"/>
    <property type="match status" value="1"/>
</dbReference>
<evidence type="ECO:0000256" key="4">
    <source>
        <dbReference type="ARBA" id="ARBA00023128"/>
    </source>
</evidence>
<dbReference type="GO" id="GO:0005763">
    <property type="term" value="C:mitochondrial small ribosomal subunit"/>
    <property type="evidence" value="ECO:0007669"/>
    <property type="project" value="InterPro"/>
</dbReference>
<dbReference type="Proteomes" id="UP000030758">
    <property type="component" value="Unassembled WGS sequence"/>
</dbReference>
<evidence type="ECO:0000256" key="3">
    <source>
        <dbReference type="ARBA" id="ARBA00022980"/>
    </source>
</evidence>
<dbReference type="PANTHER" id="PTHR13334">
    <property type="entry name" value="MITOCHONDRIAL 28S RIBOSOMAL PROTEIN S10"/>
    <property type="match status" value="1"/>
</dbReference>
<dbReference type="InterPro" id="IPR040055">
    <property type="entry name" value="Ribosomal_uS10m"/>
</dbReference>
<protein>
    <recommendedName>
        <fullName evidence="6">Small ribosomal subunit protein uS10m</fullName>
    </recommendedName>
    <alternativeName>
        <fullName evidence="7">28S ribosomal protein S10, mitochondrial</fullName>
    </alternativeName>
</protein>
<feature type="domain" description="Small ribosomal subunit protein uS10" evidence="8">
    <location>
        <begin position="92"/>
        <end position="191"/>
    </location>
</feature>
<dbReference type="EMBL" id="KL363339">
    <property type="protein sequence ID" value="KFD47133.1"/>
    <property type="molecule type" value="Genomic_DNA"/>
</dbReference>
<dbReference type="Pfam" id="PF00338">
    <property type="entry name" value="Ribosomal_S10"/>
    <property type="match status" value="1"/>
</dbReference>
<evidence type="ECO:0000313" key="11">
    <source>
        <dbReference type="Proteomes" id="UP000030764"/>
    </source>
</evidence>
<gene>
    <name evidence="9" type="ORF">M513_11983</name>
    <name evidence="10" type="ORF">M514_11983</name>
</gene>
<evidence type="ECO:0000256" key="7">
    <source>
        <dbReference type="ARBA" id="ARBA00035544"/>
    </source>
</evidence>
<evidence type="ECO:0000256" key="1">
    <source>
        <dbReference type="ARBA" id="ARBA00004173"/>
    </source>
</evidence>
<accession>A0A085MUW8</accession>
<evidence type="ECO:0000313" key="9">
    <source>
        <dbReference type="EMBL" id="KFD47133.1"/>
    </source>
</evidence>
<evidence type="ECO:0000259" key="8">
    <source>
        <dbReference type="SMART" id="SM01403"/>
    </source>
</evidence>
<dbReference type="InterPro" id="IPR036838">
    <property type="entry name" value="Ribosomal_uS10_dom_sf"/>
</dbReference>
<evidence type="ECO:0000256" key="6">
    <source>
        <dbReference type="ARBA" id="ARBA00035261"/>
    </source>
</evidence>
<dbReference type="SUPFAM" id="SSF54999">
    <property type="entry name" value="Ribosomal protein S10"/>
    <property type="match status" value="1"/>
</dbReference>
<dbReference type="Proteomes" id="UP000030764">
    <property type="component" value="Unassembled WGS sequence"/>
</dbReference>
<dbReference type="AlphaFoldDB" id="A0A085MUW8"/>
<evidence type="ECO:0000256" key="5">
    <source>
        <dbReference type="ARBA" id="ARBA00023274"/>
    </source>
</evidence>
<proteinExistence type="inferred from homology"/>
<reference evidence="10 11" key="1">
    <citation type="journal article" date="2014" name="Nat. Genet.">
        <title>Genome and transcriptome of the porcine whipworm Trichuris suis.</title>
        <authorList>
            <person name="Jex A.R."/>
            <person name="Nejsum P."/>
            <person name="Schwarz E.M."/>
            <person name="Hu L."/>
            <person name="Young N.D."/>
            <person name="Hall R.S."/>
            <person name="Korhonen P.K."/>
            <person name="Liao S."/>
            <person name="Thamsborg S."/>
            <person name="Xia J."/>
            <person name="Xu P."/>
            <person name="Wang S."/>
            <person name="Scheerlinck J.P."/>
            <person name="Hofmann A."/>
            <person name="Sternberg P.W."/>
            <person name="Wang J."/>
            <person name="Gasser R.B."/>
        </authorList>
    </citation>
    <scope>NUCLEOTIDE SEQUENCE [LARGE SCALE GENOMIC DNA]</scope>
    <source>
        <strain evidence="10">DCEP-RM93F</strain>
        <strain evidence="9">DCEP-RM93M</strain>
    </source>
</reference>
<dbReference type="Gene3D" id="3.30.70.600">
    <property type="entry name" value="Ribosomal protein S10 domain"/>
    <property type="match status" value="1"/>
</dbReference>
<evidence type="ECO:0000256" key="2">
    <source>
        <dbReference type="ARBA" id="ARBA00007102"/>
    </source>
</evidence>
<dbReference type="PANTHER" id="PTHR13334:SF4">
    <property type="entry name" value="SMALL RIBOSOMAL SUBUNIT PROTEIN US10M"/>
    <property type="match status" value="1"/>
</dbReference>
<keyword evidence="3" id="KW-0689">Ribosomal protein</keyword>
<dbReference type="InterPro" id="IPR027486">
    <property type="entry name" value="Ribosomal_uS10_dom"/>
</dbReference>
<comment type="similarity">
    <text evidence="2">Belongs to the universal ribosomal protein uS10 family.</text>
</comment>
<keyword evidence="11" id="KW-1185">Reference proteome</keyword>
<sequence>MQRLVSLSRWALGTNNSLKMFPCSLTVQLCGNACGRFDLVRYIRMTREEILNIRTDPPLKSSDGEFSLLLGEIDSSKTLDKVQDDTLYKCISLEVKGHDRAVLNSYEMFVLSAAGHLGIAVDGYGEMNPPYVLWRRTLLKSAHVHKSARVQYETRTYRRRIKIGRVTGSTADTFLEYIERNLPEGVAMQVIKQELASLTSHIQDMFNVKNRSSSLEEEGKLQADRCGYNRAS</sequence>
<keyword evidence="5" id="KW-0687">Ribonucleoprotein</keyword>
<dbReference type="EMBL" id="KL367639">
    <property type="protein sequence ID" value="KFD61014.1"/>
    <property type="molecule type" value="Genomic_DNA"/>
</dbReference>
<comment type="subcellular location">
    <subcellularLocation>
        <location evidence="1">Mitochondrion</location>
    </subcellularLocation>
</comment>